<dbReference type="CDD" id="cd12148">
    <property type="entry name" value="fungal_TF_MHR"/>
    <property type="match status" value="1"/>
</dbReference>
<dbReference type="InterPro" id="IPR007219">
    <property type="entry name" value="XnlR_reg_dom"/>
</dbReference>
<protein>
    <recommendedName>
        <fullName evidence="9">Zn(2)-C6 fungal-type domain-containing protein</fullName>
    </recommendedName>
</protein>
<keyword evidence="2 3" id="KW-0539">Nucleus</keyword>
<dbReference type="CDD" id="cd09487">
    <property type="entry name" value="SAM_superfamily"/>
    <property type="match status" value="1"/>
</dbReference>
<dbReference type="InterPro" id="IPR036864">
    <property type="entry name" value="Zn2-C6_fun-type_DNA-bd_sf"/>
</dbReference>
<dbReference type="InterPro" id="IPR036910">
    <property type="entry name" value="HMG_box_dom_sf"/>
</dbReference>
<name>A0AA39R3L1_9LECA</name>
<dbReference type="Proteomes" id="UP001166286">
    <property type="component" value="Unassembled WGS sequence"/>
</dbReference>
<dbReference type="InterPro" id="IPR053230">
    <property type="entry name" value="Trans_reg_galc"/>
</dbReference>
<dbReference type="PANTHER" id="PTHR47654:SF5">
    <property type="entry name" value="TRANSCRIPTION FACTOR DOMAIN-CONTAINING PROTEIN"/>
    <property type="match status" value="1"/>
</dbReference>
<feature type="compositionally biased region" description="Low complexity" evidence="4">
    <location>
        <begin position="694"/>
        <end position="716"/>
    </location>
</feature>
<dbReference type="GO" id="GO:0006351">
    <property type="term" value="P:DNA-templated transcription"/>
    <property type="evidence" value="ECO:0007669"/>
    <property type="project" value="InterPro"/>
</dbReference>
<dbReference type="EMBL" id="JAFEKC020000008">
    <property type="protein sequence ID" value="KAK0513189.1"/>
    <property type="molecule type" value="Genomic_DNA"/>
</dbReference>
<dbReference type="CDD" id="cd00067">
    <property type="entry name" value="GAL4"/>
    <property type="match status" value="1"/>
</dbReference>
<dbReference type="InterPro" id="IPR001660">
    <property type="entry name" value="SAM"/>
</dbReference>
<feature type="region of interest" description="Disordered" evidence="4">
    <location>
        <begin position="687"/>
        <end position="716"/>
    </location>
</feature>
<dbReference type="PRINTS" id="PR00755">
    <property type="entry name" value="AFLATOXINBRP"/>
</dbReference>
<reference evidence="7" key="1">
    <citation type="submission" date="2023-03" db="EMBL/GenBank/DDBJ databases">
        <title>Complete genome of Cladonia borealis.</title>
        <authorList>
            <person name="Park H."/>
        </authorList>
    </citation>
    <scope>NUCLEOTIDE SEQUENCE</scope>
    <source>
        <strain evidence="7">ANT050790</strain>
    </source>
</reference>
<feature type="compositionally biased region" description="Basic and acidic residues" evidence="4">
    <location>
        <begin position="199"/>
        <end position="208"/>
    </location>
</feature>
<dbReference type="Gene3D" id="1.10.150.50">
    <property type="entry name" value="Transcription Factor, Ets-1"/>
    <property type="match status" value="1"/>
</dbReference>
<keyword evidence="1" id="KW-0479">Metal-binding</keyword>
<feature type="region of interest" description="Disordered" evidence="4">
    <location>
        <begin position="199"/>
        <end position="279"/>
    </location>
</feature>
<dbReference type="PANTHER" id="PTHR47654">
    <property type="entry name" value="ZN(II)2CYS6 TRANSCRIPTION FACTOR (EUROFUNG)-RELATED"/>
    <property type="match status" value="1"/>
</dbReference>
<feature type="domain" description="Zn(2)-C6 fungal-type" evidence="5">
    <location>
        <begin position="287"/>
        <end position="317"/>
    </location>
</feature>
<dbReference type="InterPro" id="IPR009071">
    <property type="entry name" value="HMG_box_dom"/>
</dbReference>
<dbReference type="SMART" id="SM00398">
    <property type="entry name" value="HMG"/>
    <property type="match status" value="1"/>
</dbReference>
<evidence type="ECO:0000259" key="5">
    <source>
        <dbReference type="PROSITE" id="PS50048"/>
    </source>
</evidence>
<evidence type="ECO:0000259" key="6">
    <source>
        <dbReference type="PROSITE" id="PS50118"/>
    </source>
</evidence>
<dbReference type="Pfam" id="PF00505">
    <property type="entry name" value="HMG_box"/>
    <property type="match status" value="1"/>
</dbReference>
<evidence type="ECO:0000256" key="3">
    <source>
        <dbReference type="PROSITE-ProRule" id="PRU00267"/>
    </source>
</evidence>
<dbReference type="SUPFAM" id="SSF47095">
    <property type="entry name" value="HMG-box"/>
    <property type="match status" value="1"/>
</dbReference>
<dbReference type="GO" id="GO:0003677">
    <property type="term" value="F:DNA binding"/>
    <property type="evidence" value="ECO:0007669"/>
    <property type="project" value="UniProtKB-UniRule"/>
</dbReference>
<dbReference type="PROSITE" id="PS50048">
    <property type="entry name" value="ZN2_CY6_FUNGAL_2"/>
    <property type="match status" value="1"/>
</dbReference>
<feature type="domain" description="HMG box" evidence="6">
    <location>
        <begin position="114"/>
        <end position="180"/>
    </location>
</feature>
<dbReference type="Pfam" id="PF04082">
    <property type="entry name" value="Fungal_trans"/>
    <property type="match status" value="1"/>
</dbReference>
<feature type="compositionally biased region" description="Polar residues" evidence="4">
    <location>
        <begin position="445"/>
        <end position="454"/>
    </location>
</feature>
<dbReference type="PROSITE" id="PS00463">
    <property type="entry name" value="ZN2_CY6_FUNGAL_1"/>
    <property type="match status" value="1"/>
</dbReference>
<sequence length="1067" mass="119524">MAKPSDLEMTLSWLGMSKYLERFEEAGFDSWDTILEITENDLETLNVDLGHRRKLQKEIANAKRVTQTAPLATMYGVTVQPVMAPFSMPSSDDAPQVPTKRGYRHHPKPDSHAPERPYSAYVLFSNHTRDQLKDQSLSFTELSRQVGERWQALSSEERDYWKHKAAIPWEKYKADLAQYQKTEQYQEYQKYLGEFKAAEARKHPEKKQSSTYRPSPLLSKKPVNAGGSSETGSPKPVERRRQTAPIDPSVGASEARPSKLPIKRLKQEPGETQAGKEVNRSARVRQACESCRQRKIKCHGEQPTCRHCYEVGAKCYYESGKREGKKQQDDGLLRKVRVYEDLLLRVASQVNDDDQKAIQKAILLPPQLDAPADTYKAAFTPRDDGESSEDNDAASEASGVGSMGSTDHVNQDNFEQGGAFVGQASGDKWMRRLTKELGQEDSHANIRSQYNNPGYIQGTGPGAASQNPSPFGEDMDTSIVGHQIDPFSLPIKMTADALVNSFFSTIHLSFPVINKAEFLFQYGQIWSAYDLTTYQDRTFLSILQLVFAIGAVHAHLIEADWAGDRRDHMLYFAQARMQAVDTGILNDVCYLGQVQVFGLGSMYLLATDQINRAWNLTGLAVRAAQSLGLHLRDTTSSLSPTERMIRARIWYSIKALEGMLTVITGRPSMVNDEDCTLPVLHALSEELTPSVSGTSPSETSTAMETSSRRSSSSMSESSQSALTIRVLEQCKTPIESTYFLHYTELCALAKEVVGDLYHPKIRRYKWSEVQAKMDRFNKRLHQWQESLQPMFKATAKSANSEIESCRIALLILFHSTSTIINRPCLCRIDERMGDQSSASKNKNHSFANTCVESARRVLDLILNEPESAILHQGVTWWMLLHHLKRALIVILLELAFRAEHMPADAASILSQAKKAVAWLRWLGSSSPMARCTWISMSRLLYPAALKVGGDTSDIAIAPESLQYEMQRMGHATQLHNPRPYDNTTGYPNLFQPLGMYGAAEGQYFGDLAARSELDQFGLDSWQVHDEQMDYGGDLYYDFGMTGEREGIGGWGVGLGEGRTEGRRGGPH</sequence>
<dbReference type="AlphaFoldDB" id="A0AA39R3L1"/>
<keyword evidence="8" id="KW-1185">Reference proteome</keyword>
<dbReference type="GO" id="GO:0000981">
    <property type="term" value="F:DNA-binding transcription factor activity, RNA polymerase II-specific"/>
    <property type="evidence" value="ECO:0007669"/>
    <property type="project" value="InterPro"/>
</dbReference>
<evidence type="ECO:0000256" key="1">
    <source>
        <dbReference type="ARBA" id="ARBA00022723"/>
    </source>
</evidence>
<proteinExistence type="predicted"/>
<dbReference type="GO" id="GO:0005634">
    <property type="term" value="C:nucleus"/>
    <property type="evidence" value="ECO:0007669"/>
    <property type="project" value="UniProtKB-UniRule"/>
</dbReference>
<dbReference type="SMART" id="SM00906">
    <property type="entry name" value="Fungal_trans"/>
    <property type="match status" value="1"/>
</dbReference>
<dbReference type="Pfam" id="PF00172">
    <property type="entry name" value="Zn_clus"/>
    <property type="match status" value="1"/>
</dbReference>
<dbReference type="SUPFAM" id="SSF47769">
    <property type="entry name" value="SAM/Pointed domain"/>
    <property type="match status" value="1"/>
</dbReference>
<evidence type="ECO:0000313" key="7">
    <source>
        <dbReference type="EMBL" id="KAK0513189.1"/>
    </source>
</evidence>
<accession>A0AA39R3L1</accession>
<dbReference type="InterPro" id="IPR001138">
    <property type="entry name" value="Zn2Cys6_DnaBD"/>
</dbReference>
<dbReference type="GO" id="GO:0008270">
    <property type="term" value="F:zinc ion binding"/>
    <property type="evidence" value="ECO:0007669"/>
    <property type="project" value="InterPro"/>
</dbReference>
<keyword evidence="3" id="KW-0238">DNA-binding</keyword>
<dbReference type="SMART" id="SM00066">
    <property type="entry name" value="GAL4"/>
    <property type="match status" value="1"/>
</dbReference>
<feature type="DNA-binding region" description="HMG box" evidence="3">
    <location>
        <begin position="114"/>
        <end position="180"/>
    </location>
</feature>
<feature type="region of interest" description="Disordered" evidence="4">
    <location>
        <begin position="441"/>
        <end position="470"/>
    </location>
</feature>
<feature type="region of interest" description="Disordered" evidence="4">
    <location>
        <begin position="377"/>
        <end position="420"/>
    </location>
</feature>
<dbReference type="PROSITE" id="PS50118">
    <property type="entry name" value="HMG_BOX_2"/>
    <property type="match status" value="1"/>
</dbReference>
<feature type="compositionally biased region" description="Polar residues" evidence="4">
    <location>
        <begin position="403"/>
        <end position="414"/>
    </location>
</feature>
<evidence type="ECO:0008006" key="9">
    <source>
        <dbReference type="Google" id="ProtNLM"/>
    </source>
</evidence>
<organism evidence="7 8">
    <name type="scientific">Cladonia borealis</name>
    <dbReference type="NCBI Taxonomy" id="184061"/>
    <lineage>
        <taxon>Eukaryota</taxon>
        <taxon>Fungi</taxon>
        <taxon>Dikarya</taxon>
        <taxon>Ascomycota</taxon>
        <taxon>Pezizomycotina</taxon>
        <taxon>Lecanoromycetes</taxon>
        <taxon>OSLEUM clade</taxon>
        <taxon>Lecanoromycetidae</taxon>
        <taxon>Lecanorales</taxon>
        <taxon>Lecanorineae</taxon>
        <taxon>Cladoniaceae</taxon>
        <taxon>Cladonia</taxon>
    </lineage>
</organism>
<dbReference type="SMART" id="SM00454">
    <property type="entry name" value="SAM"/>
    <property type="match status" value="1"/>
</dbReference>
<dbReference type="InterPro" id="IPR013761">
    <property type="entry name" value="SAM/pointed_sf"/>
</dbReference>
<comment type="caution">
    <text evidence="7">The sequence shown here is derived from an EMBL/GenBank/DDBJ whole genome shotgun (WGS) entry which is preliminary data.</text>
</comment>
<evidence type="ECO:0000256" key="4">
    <source>
        <dbReference type="SAM" id="MobiDB-lite"/>
    </source>
</evidence>
<gene>
    <name evidence="7" type="ORF">JMJ35_004175</name>
</gene>
<dbReference type="SUPFAM" id="SSF57701">
    <property type="entry name" value="Zn2/Cys6 DNA-binding domain"/>
    <property type="match status" value="1"/>
</dbReference>
<dbReference type="Gene3D" id="1.10.30.10">
    <property type="entry name" value="High mobility group box domain"/>
    <property type="match status" value="1"/>
</dbReference>
<dbReference type="Pfam" id="PF00536">
    <property type="entry name" value="SAM_1"/>
    <property type="match status" value="1"/>
</dbReference>
<feature type="region of interest" description="Disordered" evidence="4">
    <location>
        <begin position="87"/>
        <end position="116"/>
    </location>
</feature>
<dbReference type="Gene3D" id="4.10.240.10">
    <property type="entry name" value="Zn(2)-C6 fungal-type DNA-binding domain"/>
    <property type="match status" value="1"/>
</dbReference>
<evidence type="ECO:0000313" key="8">
    <source>
        <dbReference type="Proteomes" id="UP001166286"/>
    </source>
</evidence>
<evidence type="ECO:0000256" key="2">
    <source>
        <dbReference type="ARBA" id="ARBA00023242"/>
    </source>
</evidence>